<dbReference type="NCBIfam" id="NF038075">
    <property type="entry name" value="fam_STM4013"/>
    <property type="match status" value="1"/>
</dbReference>
<dbReference type="InterPro" id="IPR017850">
    <property type="entry name" value="Alkaline_phosphatase_core_sf"/>
</dbReference>
<dbReference type="SUPFAM" id="SSF53649">
    <property type="entry name" value="Alkaline phosphatase-like"/>
    <property type="match status" value="1"/>
</dbReference>
<sequence>MSTHHLPTRLNVNQLVGTHDILLLTFDTLRYDVAQRLFEQGRLPNLAQLIPQGWEARHSPGSFTYAAHQAFFAGFLPTPITPGKHPRPFALNFAGSTTITPETCVLDAPSLPEGLAAKGYRTICIGGVGFFNQLNPLSCVLPNLFQERYWSPELGVTNPQSTECQVKLACDRIQVIPKQQRIFLFINLSALHQPNYFYLPGAQADSIESHGAALEYVDQALVSLWQGLRCRAPTYAILCSDHGTTYGEDGYTGHRCAHPVVWTVPYADVVIK</sequence>
<dbReference type="Gene3D" id="3.40.720.10">
    <property type="entry name" value="Alkaline Phosphatase, subunit A"/>
    <property type="match status" value="1"/>
</dbReference>
<dbReference type="InterPro" id="IPR000917">
    <property type="entry name" value="Sulfatase_N"/>
</dbReference>
<dbReference type="Proteomes" id="UP000481033">
    <property type="component" value="Unassembled WGS sequence"/>
</dbReference>
<name>A0A6M0RWY0_9CYAN</name>
<accession>A0A6M0RWY0</accession>
<dbReference type="RefSeq" id="WP_163663948.1">
    <property type="nucleotide sequence ID" value="NZ_QXHD01000004.1"/>
</dbReference>
<evidence type="ECO:0000259" key="1">
    <source>
        <dbReference type="Pfam" id="PF00884"/>
    </source>
</evidence>
<feature type="domain" description="Sulfatase N-terminal" evidence="1">
    <location>
        <begin position="22"/>
        <end position="255"/>
    </location>
</feature>
<gene>
    <name evidence="2" type="ORF">DXZ20_34805</name>
</gene>
<dbReference type="EMBL" id="QXHD01000004">
    <property type="protein sequence ID" value="NEZ60724.1"/>
    <property type="molecule type" value="Genomic_DNA"/>
</dbReference>
<keyword evidence="3" id="KW-1185">Reference proteome</keyword>
<evidence type="ECO:0000313" key="3">
    <source>
        <dbReference type="Proteomes" id="UP000481033"/>
    </source>
</evidence>
<organism evidence="2 3">
    <name type="scientific">Adonisia turfae CCMR0081</name>
    <dbReference type="NCBI Taxonomy" id="2292702"/>
    <lineage>
        <taxon>Bacteria</taxon>
        <taxon>Bacillati</taxon>
        <taxon>Cyanobacteriota</taxon>
        <taxon>Adonisia</taxon>
        <taxon>Adonisia turfae</taxon>
    </lineage>
</organism>
<proteinExistence type="predicted"/>
<evidence type="ECO:0000313" key="2">
    <source>
        <dbReference type="EMBL" id="NEZ60724.1"/>
    </source>
</evidence>
<comment type="caution">
    <text evidence="2">The sequence shown here is derived from an EMBL/GenBank/DDBJ whole genome shotgun (WGS) entry which is preliminary data.</text>
</comment>
<dbReference type="Pfam" id="PF00884">
    <property type="entry name" value="Sulfatase"/>
    <property type="match status" value="1"/>
</dbReference>
<reference evidence="2 3" key="1">
    <citation type="journal article" date="2020" name="Microb. Ecol.">
        <title>Ecogenomics of the Marine Benthic Filamentous Cyanobacterium Adonisia.</title>
        <authorList>
            <person name="Walter J.M."/>
            <person name="Coutinho F.H."/>
            <person name="Leomil L."/>
            <person name="Hargreaves P.I."/>
            <person name="Campeao M.E."/>
            <person name="Vieira V.V."/>
            <person name="Silva B.S."/>
            <person name="Fistarol G.O."/>
            <person name="Salomon P.S."/>
            <person name="Sawabe T."/>
            <person name="Mino S."/>
            <person name="Hosokawa M."/>
            <person name="Miyashita H."/>
            <person name="Maruyama F."/>
            <person name="van Verk M.C."/>
            <person name="Dutilh B.E."/>
            <person name="Thompson C.C."/>
            <person name="Thompson F.L."/>
        </authorList>
    </citation>
    <scope>NUCLEOTIDE SEQUENCE [LARGE SCALE GENOMIC DNA]</scope>
    <source>
        <strain evidence="2 3">CCMR0081</strain>
    </source>
</reference>
<dbReference type="InterPro" id="IPR047838">
    <property type="entry name" value="STM4013-like"/>
</dbReference>
<dbReference type="AlphaFoldDB" id="A0A6M0RWY0"/>
<protein>
    <submittedName>
        <fullName evidence="2">Metalloenzyme domain-containing protein</fullName>
    </submittedName>
</protein>